<protein>
    <submittedName>
        <fullName evidence="1">Uncharacterized protein</fullName>
    </submittedName>
</protein>
<dbReference type="Proteomes" id="UP000003257">
    <property type="component" value="Unassembled WGS sequence"/>
</dbReference>
<dbReference type="RefSeq" id="WP_007121499.1">
    <property type="nucleotide sequence ID" value="NZ_ABID01000074.1"/>
</dbReference>
<reference evidence="1 2" key="1">
    <citation type="submission" date="2007-11" db="EMBL/GenBank/DDBJ databases">
        <authorList>
            <person name="Wagner-Dobler I."/>
            <person name="Ferriera S."/>
            <person name="Johnson J."/>
            <person name="Kravitz S."/>
            <person name="Beeson K."/>
            <person name="Sutton G."/>
            <person name="Rogers Y.-H."/>
            <person name="Friedman R."/>
            <person name="Frazier M."/>
            <person name="Venter J.C."/>
        </authorList>
    </citation>
    <scope>NUCLEOTIDE SEQUENCE [LARGE SCALE GENOMIC DNA]</scope>
    <source>
        <strain evidence="1 2">HEL-45</strain>
    </source>
</reference>
<gene>
    <name evidence="1" type="ORF">OIHEL45_17141</name>
</gene>
<comment type="caution">
    <text evidence="1">The sequence shown here is derived from an EMBL/GenBank/DDBJ whole genome shotgun (WGS) entry which is preliminary data.</text>
</comment>
<name>A0ABM9X0E3_9RHOB</name>
<dbReference type="EMBL" id="ABID01000074">
    <property type="protein sequence ID" value="EDQ02929.1"/>
    <property type="molecule type" value="Genomic_DNA"/>
</dbReference>
<sequence length="49" mass="5254">MVATLPFDLHGLRGRAILLVGHAGGLRSDLPEKQRLALFSGQSLRAARS</sequence>
<evidence type="ECO:0000313" key="1">
    <source>
        <dbReference type="EMBL" id="EDQ02929.1"/>
    </source>
</evidence>
<accession>A0ABM9X0E3</accession>
<keyword evidence="2" id="KW-1185">Reference proteome</keyword>
<organism evidence="1 2">
    <name type="scientific">Sulfitobacter indolifex HEL-45</name>
    <dbReference type="NCBI Taxonomy" id="391624"/>
    <lineage>
        <taxon>Bacteria</taxon>
        <taxon>Pseudomonadati</taxon>
        <taxon>Pseudomonadota</taxon>
        <taxon>Alphaproteobacteria</taxon>
        <taxon>Rhodobacterales</taxon>
        <taxon>Roseobacteraceae</taxon>
        <taxon>Sulfitobacter</taxon>
    </lineage>
</organism>
<evidence type="ECO:0000313" key="2">
    <source>
        <dbReference type="Proteomes" id="UP000003257"/>
    </source>
</evidence>
<proteinExistence type="predicted"/>